<sequence>MFDYYYREEAEQFSFIRIPKQLFIDPAFSDLSTDAKLVYGLLLDRMSLSRKNNWFDEDNRVYIIFAIEDIIDTLNCARGKAVKVLQELDTESGVGLIEKKRLGLGKPNIIYVKNFIRSVIIIEENEENDVGTLKSSRSSKIELQEVQKSNFKKFENQTSRSPKIELQEVRKSNSNNTNYNKTNINKTDYNKTNNMSDADDDSEIKNLQKVIDCWNSLPDEINKIIAYNPSRINNINNLVNKYGIELVCKAIKSIAETDFLLGKKTKWKINIDWFCEEDNFVKVLEGYYQDQTKTMNESSENKNSIADIARARRLRRLAESTKN</sequence>
<evidence type="ECO:0000256" key="1">
    <source>
        <dbReference type="SAM" id="MobiDB-lite"/>
    </source>
</evidence>
<dbReference type="EMBL" id="JAIPME010000002">
    <property type="protein sequence ID" value="MBZ2387308.1"/>
    <property type="molecule type" value="Genomic_DNA"/>
</dbReference>
<protein>
    <submittedName>
        <fullName evidence="3">Replication initiator protein A</fullName>
    </submittedName>
</protein>
<comment type="caution">
    <text evidence="3">The sequence shown here is derived from an EMBL/GenBank/DDBJ whole genome shotgun (WGS) entry which is preliminary data.</text>
</comment>
<evidence type="ECO:0000313" key="3">
    <source>
        <dbReference type="EMBL" id="MBZ2387308.1"/>
    </source>
</evidence>
<gene>
    <name evidence="3" type="ORF">K8P03_08440</name>
</gene>
<dbReference type="Pfam" id="PF06970">
    <property type="entry name" value="RepA_N"/>
    <property type="match status" value="1"/>
</dbReference>
<accession>A0ABS7T0J4</accession>
<proteinExistence type="predicted"/>
<feature type="domain" description="Replication initiator A N-terminal" evidence="2">
    <location>
        <begin position="14"/>
        <end position="88"/>
    </location>
</feature>
<organism evidence="3 4">
    <name type="scientific">Anaerococcus murdochii</name>
    <dbReference type="NCBI Taxonomy" id="411577"/>
    <lineage>
        <taxon>Bacteria</taxon>
        <taxon>Bacillati</taxon>
        <taxon>Bacillota</taxon>
        <taxon>Tissierellia</taxon>
        <taxon>Tissierellales</taxon>
        <taxon>Peptoniphilaceae</taxon>
        <taxon>Anaerococcus</taxon>
    </lineage>
</organism>
<evidence type="ECO:0000313" key="4">
    <source>
        <dbReference type="Proteomes" id="UP000734271"/>
    </source>
</evidence>
<keyword evidence="4" id="KW-1185">Reference proteome</keyword>
<dbReference type="InterPro" id="IPR010724">
    <property type="entry name" value="RepA_N"/>
</dbReference>
<name>A0ABS7T0J4_9FIRM</name>
<feature type="region of interest" description="Disordered" evidence="1">
    <location>
        <begin position="174"/>
        <end position="193"/>
    </location>
</feature>
<dbReference type="Proteomes" id="UP000734271">
    <property type="component" value="Unassembled WGS sequence"/>
</dbReference>
<reference evidence="3 4" key="1">
    <citation type="submission" date="2021-08" db="EMBL/GenBank/DDBJ databases">
        <title>FDA dAtabase for Regulatory Grade micrObial Sequences (FDA-ARGOS): Supporting development and validation of Infectious Disease Dx tests.</title>
        <authorList>
            <person name="Sproer C."/>
            <person name="Gronow S."/>
            <person name="Severitt S."/>
            <person name="Schroder I."/>
            <person name="Tallon L."/>
            <person name="Sadzewicz L."/>
            <person name="Zhao X."/>
            <person name="Boylan J."/>
            <person name="Ott S."/>
            <person name="Bowen H."/>
            <person name="Vavikolanu K."/>
            <person name="Hazen T."/>
            <person name="Aluvathingal J."/>
            <person name="Nadendla S."/>
            <person name="Lowell S."/>
            <person name="Myers T."/>
            <person name="Yan Y."/>
            <person name="Sichtig H."/>
        </authorList>
    </citation>
    <scope>NUCLEOTIDE SEQUENCE [LARGE SCALE GENOMIC DNA]</scope>
    <source>
        <strain evidence="3 4">FDAARGOS_1460</strain>
    </source>
</reference>
<evidence type="ECO:0000259" key="2">
    <source>
        <dbReference type="Pfam" id="PF06970"/>
    </source>
</evidence>
<dbReference type="RefSeq" id="WP_223420253.1">
    <property type="nucleotide sequence ID" value="NZ_JAIPME010000002.1"/>
</dbReference>